<dbReference type="SUPFAM" id="SSF110849">
    <property type="entry name" value="ParB/Sulfiredoxin"/>
    <property type="match status" value="1"/>
</dbReference>
<evidence type="ECO:0000259" key="1">
    <source>
        <dbReference type="SMART" id="SM00470"/>
    </source>
</evidence>
<dbReference type="GO" id="GO:0007059">
    <property type="term" value="P:chromosome segregation"/>
    <property type="evidence" value="ECO:0007669"/>
    <property type="project" value="TreeGrafter"/>
</dbReference>
<name>A0A396RWZ3_9SPHN</name>
<dbReference type="AlphaFoldDB" id="A0A396RWZ3"/>
<organism evidence="2 3">
    <name type="scientific">Sphingomonas gilva</name>
    <dbReference type="NCBI Taxonomy" id="2305907"/>
    <lineage>
        <taxon>Bacteria</taxon>
        <taxon>Pseudomonadati</taxon>
        <taxon>Pseudomonadota</taxon>
        <taxon>Alphaproteobacteria</taxon>
        <taxon>Sphingomonadales</taxon>
        <taxon>Sphingomonadaceae</taxon>
        <taxon>Sphingomonas</taxon>
    </lineage>
</organism>
<dbReference type="EMBL" id="QWLV01000002">
    <property type="protein sequence ID" value="RHW18231.1"/>
    <property type="molecule type" value="Genomic_DNA"/>
</dbReference>
<dbReference type="InterPro" id="IPR036086">
    <property type="entry name" value="ParB/Sulfiredoxin_sf"/>
</dbReference>
<dbReference type="Pfam" id="PF07506">
    <property type="entry name" value="RepB"/>
    <property type="match status" value="1"/>
</dbReference>
<dbReference type="SMART" id="SM00470">
    <property type="entry name" value="ParB"/>
    <property type="match status" value="1"/>
</dbReference>
<feature type="domain" description="ParB-like N-terminal" evidence="1">
    <location>
        <begin position="13"/>
        <end position="106"/>
    </location>
</feature>
<keyword evidence="3" id="KW-1185">Reference proteome</keyword>
<dbReference type="OrthoDB" id="7632576at2"/>
<reference evidence="2 3" key="1">
    <citation type="submission" date="2018-08" db="EMBL/GenBank/DDBJ databases">
        <title>The multiple taxonomic identification of Sphingomonas gilva.</title>
        <authorList>
            <person name="Zhu D."/>
            <person name="Zheng S."/>
        </authorList>
    </citation>
    <scope>NUCLEOTIDE SEQUENCE [LARGE SCALE GENOMIC DNA]</scope>
    <source>
        <strain evidence="2 3">ZDH117</strain>
    </source>
</reference>
<evidence type="ECO:0000313" key="3">
    <source>
        <dbReference type="Proteomes" id="UP000266693"/>
    </source>
</evidence>
<dbReference type="InterPro" id="IPR003115">
    <property type="entry name" value="ParB_N"/>
</dbReference>
<dbReference type="GO" id="GO:0005694">
    <property type="term" value="C:chromosome"/>
    <property type="evidence" value="ECO:0007669"/>
    <property type="project" value="TreeGrafter"/>
</dbReference>
<protein>
    <submittedName>
        <fullName evidence="2">Chromosome partitioning protein ParB</fullName>
    </submittedName>
</protein>
<dbReference type="SUPFAM" id="SSF109709">
    <property type="entry name" value="KorB DNA-binding domain-like"/>
    <property type="match status" value="1"/>
</dbReference>
<evidence type="ECO:0000313" key="2">
    <source>
        <dbReference type="EMBL" id="RHW18231.1"/>
    </source>
</evidence>
<dbReference type="Gene3D" id="3.90.1530.10">
    <property type="entry name" value="Conserved hypothetical protein from pyrococcus furiosus pfu- 392566-001, ParB domain"/>
    <property type="match status" value="1"/>
</dbReference>
<comment type="caution">
    <text evidence="2">The sequence shown here is derived from an EMBL/GenBank/DDBJ whole genome shotgun (WGS) entry which is preliminary data.</text>
</comment>
<proteinExistence type="predicted"/>
<dbReference type="InterPro" id="IPR050336">
    <property type="entry name" value="Chromosome_partition/occlusion"/>
</dbReference>
<dbReference type="PANTHER" id="PTHR33375:SF1">
    <property type="entry name" value="CHROMOSOME-PARTITIONING PROTEIN PARB-RELATED"/>
    <property type="match status" value="1"/>
</dbReference>
<sequence length="296" mass="33355">MREVRIAFEREVIVVPLAQIAPLRKLSPNVAASKKYQRIATSIAEVGIIEPLVVTKSNADGLHLLLDGHLRYYSLLARDEFETRCIVSDDDESFTYNKRVNRLATIQEHYMIVRAIERGVSEDKIARALGVDTKLIQRRRSLLDGISADVVELLRDRSVNPQTFEILRKLKPLRQIEAAELMVSVGNFTSSYAKALLAATKQGDLAKPDHPKQVDGMTPEQMARMEREMETLNRDFKAVEETFGDDVLQLVLASRYLARLVGNKEIAGYLERRHPDMLSEFHTIISAASLDQAASP</sequence>
<dbReference type="InterPro" id="IPR011111">
    <property type="entry name" value="Plasmid_RepB"/>
</dbReference>
<dbReference type="Proteomes" id="UP000266693">
    <property type="component" value="Unassembled WGS sequence"/>
</dbReference>
<gene>
    <name evidence="2" type="ORF">D1610_07055</name>
</gene>
<accession>A0A396RWZ3</accession>
<dbReference type="PANTHER" id="PTHR33375">
    <property type="entry name" value="CHROMOSOME-PARTITIONING PROTEIN PARB-RELATED"/>
    <property type="match status" value="1"/>
</dbReference>